<dbReference type="PROSITE" id="PS51257">
    <property type="entry name" value="PROKAR_LIPOPROTEIN"/>
    <property type="match status" value="1"/>
</dbReference>
<dbReference type="RefSeq" id="WP_227531257.1">
    <property type="nucleotide sequence ID" value="NZ_JAGTTM010000006.1"/>
</dbReference>
<protein>
    <submittedName>
        <fullName evidence="2">DNA modification methylase</fullName>
    </submittedName>
</protein>
<dbReference type="EMBL" id="JAGTTM010000006">
    <property type="protein sequence ID" value="MCC2030379.1"/>
    <property type="molecule type" value="Genomic_DNA"/>
</dbReference>
<keyword evidence="2" id="KW-0489">Methyltransferase</keyword>
<accession>A0A9X1LR06</accession>
<dbReference type="Proteomes" id="UP001139289">
    <property type="component" value="Unassembled WGS sequence"/>
</dbReference>
<keyword evidence="1" id="KW-0732">Signal</keyword>
<keyword evidence="2" id="KW-0808">Transferase</keyword>
<feature type="chain" id="PRO_5040962807" evidence="1">
    <location>
        <begin position="19"/>
        <end position="156"/>
    </location>
</feature>
<keyword evidence="3" id="KW-1185">Reference proteome</keyword>
<name>A0A9X1LR06_9MICO</name>
<evidence type="ECO:0000313" key="2">
    <source>
        <dbReference type="EMBL" id="MCC2030379.1"/>
    </source>
</evidence>
<evidence type="ECO:0000313" key="3">
    <source>
        <dbReference type="Proteomes" id="UP001139289"/>
    </source>
</evidence>
<dbReference type="GO" id="GO:0032259">
    <property type="term" value="P:methylation"/>
    <property type="evidence" value="ECO:0007669"/>
    <property type="project" value="UniProtKB-KW"/>
</dbReference>
<feature type="signal peptide" evidence="1">
    <location>
        <begin position="1"/>
        <end position="18"/>
    </location>
</feature>
<proteinExistence type="predicted"/>
<comment type="caution">
    <text evidence="2">The sequence shown here is derived from an EMBL/GenBank/DDBJ whole genome shotgun (WGS) entry which is preliminary data.</text>
</comment>
<evidence type="ECO:0000256" key="1">
    <source>
        <dbReference type="SAM" id="SignalP"/>
    </source>
</evidence>
<gene>
    <name evidence="2" type="ORF">KEC56_12805</name>
</gene>
<dbReference type="AlphaFoldDB" id="A0A9X1LR06"/>
<dbReference type="GO" id="GO:0008168">
    <property type="term" value="F:methyltransferase activity"/>
    <property type="evidence" value="ECO:0007669"/>
    <property type="project" value="UniProtKB-KW"/>
</dbReference>
<organism evidence="2 3">
    <name type="scientific">Microbacterium tenebrionis</name>
    <dbReference type="NCBI Taxonomy" id="2830665"/>
    <lineage>
        <taxon>Bacteria</taxon>
        <taxon>Bacillati</taxon>
        <taxon>Actinomycetota</taxon>
        <taxon>Actinomycetes</taxon>
        <taxon>Micrococcales</taxon>
        <taxon>Microbacteriaceae</taxon>
        <taxon>Microbacterium</taxon>
    </lineage>
</organism>
<sequence length="156" mass="16007">MKSRLVASAALSALVLLGATGCTFITPQSTEIQYSASDGINIPDSDGPLQIRNAMIIANEDGSVGNLVAAIVNDTDQNEVLTIEAEGLAPLTVRVGAGDTLSLGADAEPLRIEDLGVKPGATVEMYFQSGDATGATAEVPVLDGTLPYYADLVPTD</sequence>
<reference evidence="2" key="1">
    <citation type="submission" date="2021-04" db="EMBL/GenBank/DDBJ databases">
        <title>Microbacterium tenobrionis sp. nov. and Microbacterium allomyrinae sp. nov., isolated from larvae of Tenobrio molitor and Allomyrina dichotoma, respectively.</title>
        <authorList>
            <person name="Lee S.D."/>
        </authorList>
    </citation>
    <scope>NUCLEOTIDE SEQUENCE</scope>
    <source>
        <strain evidence="2">YMB-B2</strain>
    </source>
</reference>